<evidence type="ECO:0000313" key="6">
    <source>
        <dbReference type="Proteomes" id="UP000005239"/>
    </source>
</evidence>
<dbReference type="EnsemblMetazoa" id="PPA36920.1">
    <property type="protein sequence ID" value="PPA36920.1"/>
    <property type="gene ID" value="WBGene00275289"/>
</dbReference>
<evidence type="ECO:0000259" key="4">
    <source>
        <dbReference type="Pfam" id="PF01266"/>
    </source>
</evidence>
<sequence>MSLAQQRLLRLSSIASSSTRTLHFTALRAWQGFENERHYEPGEDALKRTWHGLTYDFRRWKRRYQEARNDAFKRRHPIAHMKHSVMDHEVFPYRAEVLIIGGGLSGSSTAFWLKERFRDEDFKVVVVECNDKFPSSSSMLSTGSLAQQFSQPEHCEMSQFTAEFLRHSGKHLRVLDSEPPSVDLLPSGFLHLATTEESANEMREHWKLQLDKGARVSLLTPPQLREQFPFLNVDDVVLASIGLENEGSIDTWQLLGAIREKNLTLGVQYVKGEVEGFEFERSPTSPEVHSLIEDADEADEDKWKRQRVIGVHVRPQMTDASARPIRAHLIVNAAGAWAGKIAKMAGIGSAKSGMLAVPVPIEGRKRTRFVIYAPDVPVDMPFLVDMEGRLHCRQMDAGHTYVVDLIPTPEEDKAIDHSDPSVDYDIFYEKIWPQLVKRTEGFSTAKIKSAFTVLEDVNTFDSAPVIGEHPLYTNIHTMAGFGERSAMHSIAAARAYAERVYDGAYHTINLRRFDMRRIVKNDPIFEKYRY</sequence>
<protein>
    <recommendedName>
        <fullName evidence="2">FAD-dependent oxidoreductase domain-containing protein 1</fullName>
    </recommendedName>
</protein>
<dbReference type="OrthoDB" id="424974at2759"/>
<dbReference type="Proteomes" id="UP000005239">
    <property type="component" value="Unassembled WGS sequence"/>
</dbReference>
<dbReference type="GO" id="GO:0005739">
    <property type="term" value="C:mitochondrion"/>
    <property type="evidence" value="ECO:0000318"/>
    <property type="project" value="GO_Central"/>
</dbReference>
<dbReference type="AlphaFoldDB" id="A0A8R1YQQ4"/>
<keyword evidence="6" id="KW-1185">Reference proteome</keyword>
<evidence type="ECO:0000256" key="3">
    <source>
        <dbReference type="ARBA" id="ARBA00046185"/>
    </source>
</evidence>
<proteinExistence type="predicted"/>
<dbReference type="PANTHER" id="PTHR13847">
    <property type="entry name" value="SARCOSINE DEHYDROGENASE-RELATED"/>
    <property type="match status" value="1"/>
</dbReference>
<reference evidence="5" key="2">
    <citation type="submission" date="2022-06" db="UniProtKB">
        <authorList>
            <consortium name="EnsemblMetazoa"/>
        </authorList>
    </citation>
    <scope>IDENTIFICATION</scope>
    <source>
        <strain evidence="5">PS312</strain>
    </source>
</reference>
<dbReference type="InterPro" id="IPR006076">
    <property type="entry name" value="FAD-dep_OxRdtase"/>
</dbReference>
<gene>
    <name evidence="5" type="primary">WBGene00275289</name>
</gene>
<evidence type="ECO:0000256" key="2">
    <source>
        <dbReference type="ARBA" id="ARBA00039785"/>
    </source>
</evidence>
<organism evidence="5 6">
    <name type="scientific">Pristionchus pacificus</name>
    <name type="common">Parasitic nematode worm</name>
    <dbReference type="NCBI Taxonomy" id="54126"/>
    <lineage>
        <taxon>Eukaryota</taxon>
        <taxon>Metazoa</taxon>
        <taxon>Ecdysozoa</taxon>
        <taxon>Nematoda</taxon>
        <taxon>Chromadorea</taxon>
        <taxon>Rhabditida</taxon>
        <taxon>Rhabditina</taxon>
        <taxon>Diplogasteromorpha</taxon>
        <taxon>Diplogasteroidea</taxon>
        <taxon>Neodiplogasteridae</taxon>
        <taxon>Pristionchus</taxon>
    </lineage>
</organism>
<dbReference type="SUPFAM" id="SSF51905">
    <property type="entry name" value="FAD/NAD(P)-binding domain"/>
    <property type="match status" value="1"/>
</dbReference>
<dbReference type="Gene3D" id="3.30.9.10">
    <property type="entry name" value="D-Amino Acid Oxidase, subunit A, domain 2"/>
    <property type="match status" value="1"/>
</dbReference>
<dbReference type="PANTHER" id="PTHR13847:SF287">
    <property type="entry name" value="FAD-DEPENDENT OXIDOREDUCTASE DOMAIN-CONTAINING PROTEIN 1"/>
    <property type="match status" value="1"/>
</dbReference>
<dbReference type="InterPro" id="IPR036188">
    <property type="entry name" value="FAD/NAD-bd_sf"/>
</dbReference>
<dbReference type="GO" id="GO:0016491">
    <property type="term" value="F:oxidoreductase activity"/>
    <property type="evidence" value="ECO:0007669"/>
    <property type="project" value="UniProtKB-KW"/>
</dbReference>
<dbReference type="Gene3D" id="3.50.50.60">
    <property type="entry name" value="FAD/NAD(P)-binding domain"/>
    <property type="match status" value="1"/>
</dbReference>
<evidence type="ECO:0000313" key="5">
    <source>
        <dbReference type="EnsemblMetazoa" id="PPA36920.1"/>
    </source>
</evidence>
<keyword evidence="1" id="KW-0560">Oxidoreductase</keyword>
<accession>A0A8R1YQQ4</accession>
<feature type="domain" description="FAD dependent oxidoreductase" evidence="4">
    <location>
        <begin position="97"/>
        <end position="499"/>
    </location>
</feature>
<evidence type="ECO:0000256" key="1">
    <source>
        <dbReference type="ARBA" id="ARBA00023002"/>
    </source>
</evidence>
<comment type="function">
    <text evidence="3">Required for the assembly of the mitochondrial membrane respiratory chain NADH dehydrogenase (Complex I). Involved in mid-late stages of complex I assembly.</text>
</comment>
<name>A0A8R1YQQ4_PRIPA</name>
<dbReference type="Pfam" id="PF01266">
    <property type="entry name" value="DAO"/>
    <property type="match status" value="1"/>
</dbReference>
<reference evidence="6" key="1">
    <citation type="journal article" date="2008" name="Nat. Genet.">
        <title>The Pristionchus pacificus genome provides a unique perspective on nematode lifestyle and parasitism.</title>
        <authorList>
            <person name="Dieterich C."/>
            <person name="Clifton S.W."/>
            <person name="Schuster L.N."/>
            <person name="Chinwalla A."/>
            <person name="Delehaunty K."/>
            <person name="Dinkelacker I."/>
            <person name="Fulton L."/>
            <person name="Fulton R."/>
            <person name="Godfrey J."/>
            <person name="Minx P."/>
            <person name="Mitreva M."/>
            <person name="Roeseler W."/>
            <person name="Tian H."/>
            <person name="Witte H."/>
            <person name="Yang S.P."/>
            <person name="Wilson R.K."/>
            <person name="Sommer R.J."/>
        </authorList>
    </citation>
    <scope>NUCLEOTIDE SEQUENCE [LARGE SCALE GENOMIC DNA]</scope>
    <source>
        <strain evidence="6">PS312</strain>
    </source>
</reference>